<comment type="caution">
    <text evidence="7">The sequence shown here is derived from an EMBL/GenBank/DDBJ whole genome shotgun (WGS) entry which is preliminary data.</text>
</comment>
<keyword evidence="5 7" id="KW-0067">ATP-binding</keyword>
<dbReference type="InterPro" id="IPR003593">
    <property type="entry name" value="AAA+_ATPase"/>
</dbReference>
<dbReference type="NCBIfam" id="NF008453">
    <property type="entry name" value="PRK11308.1"/>
    <property type="match status" value="2"/>
</dbReference>
<dbReference type="Proteomes" id="UP000192074">
    <property type="component" value="Unassembled WGS sequence"/>
</dbReference>
<evidence type="ECO:0000259" key="6">
    <source>
        <dbReference type="PROSITE" id="PS50893"/>
    </source>
</evidence>
<evidence type="ECO:0000256" key="1">
    <source>
        <dbReference type="ARBA" id="ARBA00004417"/>
    </source>
</evidence>
<dbReference type="SMART" id="SM00382">
    <property type="entry name" value="AAA"/>
    <property type="match status" value="2"/>
</dbReference>
<dbReference type="InterPro" id="IPR050319">
    <property type="entry name" value="ABC_transp_ATP-bind"/>
</dbReference>
<evidence type="ECO:0000313" key="7">
    <source>
        <dbReference type="EMBL" id="CVI24250.1"/>
    </source>
</evidence>
<proteinExistence type="inferred from homology"/>
<keyword evidence="3" id="KW-0813">Transport</keyword>
<dbReference type="NCBIfam" id="NF007739">
    <property type="entry name" value="PRK10419.1"/>
    <property type="match status" value="2"/>
</dbReference>
<protein>
    <submittedName>
        <fullName evidence="7">Glutathione import ATP-binding protein GsiA</fullName>
        <ecNumber evidence="7">3.6.3.-</ecNumber>
    </submittedName>
</protein>
<dbReference type="Pfam" id="PF00005">
    <property type="entry name" value="ABC_tran"/>
    <property type="match status" value="2"/>
</dbReference>
<dbReference type="Gene3D" id="3.40.50.300">
    <property type="entry name" value="P-loop containing nucleotide triphosphate hydrolases"/>
    <property type="match status" value="2"/>
</dbReference>
<dbReference type="FunFam" id="3.40.50.300:FF:000016">
    <property type="entry name" value="Oligopeptide ABC transporter ATP-binding component"/>
    <property type="match status" value="1"/>
</dbReference>
<evidence type="ECO:0000256" key="5">
    <source>
        <dbReference type="ARBA" id="ARBA00022840"/>
    </source>
</evidence>
<dbReference type="InterPro" id="IPR027417">
    <property type="entry name" value="P-loop_NTPase"/>
</dbReference>
<dbReference type="CDD" id="cd03257">
    <property type="entry name" value="ABC_NikE_OppD_transporters"/>
    <property type="match status" value="2"/>
</dbReference>
<organism evidence="7 8">
    <name type="scientific">Agrobacterium tumefaciens str. B6</name>
    <dbReference type="NCBI Taxonomy" id="1183423"/>
    <lineage>
        <taxon>Bacteria</taxon>
        <taxon>Pseudomonadati</taxon>
        <taxon>Pseudomonadota</taxon>
        <taxon>Alphaproteobacteria</taxon>
        <taxon>Hyphomicrobiales</taxon>
        <taxon>Rhizobiaceae</taxon>
        <taxon>Rhizobium/Agrobacterium group</taxon>
        <taxon>Agrobacterium</taxon>
        <taxon>Agrobacterium tumefaciens complex</taxon>
    </lineage>
</organism>
<dbReference type="GO" id="GO:0005886">
    <property type="term" value="C:plasma membrane"/>
    <property type="evidence" value="ECO:0007669"/>
    <property type="project" value="UniProtKB-SubCell"/>
</dbReference>
<dbReference type="Pfam" id="PF08352">
    <property type="entry name" value="oligo_HPY"/>
    <property type="match status" value="2"/>
</dbReference>
<evidence type="ECO:0000256" key="4">
    <source>
        <dbReference type="ARBA" id="ARBA00022741"/>
    </source>
</evidence>
<gene>
    <name evidence="7" type="primary">gsiA</name>
    <name evidence="7" type="ORF">AGR4A_pAt10031</name>
</gene>
<dbReference type="InterPro" id="IPR017871">
    <property type="entry name" value="ABC_transporter-like_CS"/>
</dbReference>
<dbReference type="InterPro" id="IPR013563">
    <property type="entry name" value="Oligopep_ABC_C"/>
</dbReference>
<dbReference type="PROSITE" id="PS00211">
    <property type="entry name" value="ABC_TRANSPORTER_1"/>
    <property type="match status" value="2"/>
</dbReference>
<dbReference type="InterPro" id="IPR003439">
    <property type="entry name" value="ABC_transporter-like_ATP-bd"/>
</dbReference>
<reference evidence="7 8" key="1">
    <citation type="submission" date="2016-01" db="EMBL/GenBank/DDBJ databases">
        <authorList>
            <person name="Regsiter A."/>
            <person name="william w."/>
        </authorList>
    </citation>
    <scope>NUCLEOTIDE SEQUENCE [LARGE SCALE GENOMIC DNA]</scope>
    <source>
        <strain evidence="7 8">B6</strain>
    </source>
</reference>
<evidence type="ECO:0000256" key="3">
    <source>
        <dbReference type="ARBA" id="ARBA00022448"/>
    </source>
</evidence>
<dbReference type="GO" id="GO:0015833">
    <property type="term" value="P:peptide transport"/>
    <property type="evidence" value="ECO:0007669"/>
    <property type="project" value="InterPro"/>
</dbReference>
<dbReference type="GO" id="GO:0005524">
    <property type="term" value="F:ATP binding"/>
    <property type="evidence" value="ECO:0007669"/>
    <property type="project" value="UniProtKB-KW"/>
</dbReference>
<dbReference type="PROSITE" id="PS50893">
    <property type="entry name" value="ABC_TRANSPORTER_2"/>
    <property type="match status" value="2"/>
</dbReference>
<feature type="domain" description="ABC transporter" evidence="6">
    <location>
        <begin position="10"/>
        <end position="264"/>
    </location>
</feature>
<dbReference type="GO" id="GO:0055085">
    <property type="term" value="P:transmembrane transport"/>
    <property type="evidence" value="ECO:0007669"/>
    <property type="project" value="UniProtKB-ARBA"/>
</dbReference>
<dbReference type="PANTHER" id="PTHR43776">
    <property type="entry name" value="TRANSPORT ATP-BINDING PROTEIN"/>
    <property type="match status" value="1"/>
</dbReference>
<dbReference type="AlphaFoldDB" id="A0A822V7T4"/>
<evidence type="ECO:0000313" key="8">
    <source>
        <dbReference type="Proteomes" id="UP000192074"/>
    </source>
</evidence>
<keyword evidence="7" id="KW-0378">Hydrolase</keyword>
<evidence type="ECO:0000256" key="2">
    <source>
        <dbReference type="ARBA" id="ARBA00005417"/>
    </source>
</evidence>
<dbReference type="EMBL" id="FCNL01000040">
    <property type="protein sequence ID" value="CVI24250.1"/>
    <property type="molecule type" value="Genomic_DNA"/>
</dbReference>
<dbReference type="EC" id="3.6.3.-" evidence="7"/>
<feature type="domain" description="ABC transporter" evidence="6">
    <location>
        <begin position="291"/>
        <end position="548"/>
    </location>
</feature>
<comment type="subcellular location">
    <subcellularLocation>
        <location evidence="1">Cell inner membrane</location>
        <topology evidence="1">Peripheral membrane protein</topology>
    </subcellularLocation>
</comment>
<accession>A0A822V7T4</accession>
<sequence>MTKPETLLAVKDLSIDFHLRTHVLHAVRNVSFDLKHGKTLALVGESGSGKSVTARALMRIIDKPGHMTGGQIVLNGPNGPVDIAKFSASSREVLAVRGRRIGLIFQEPMSSLSPVHTIGSQIIEAVRLHRRVSKKQARERCIELLRQVEIPQPELMAGRYTFEFSGGMRQRAMIAMALACDPEVLIADEPTTALDVTTQAEILDLIKRLQVERGMAMLLITHDMGIVAEVADEVAVMRFGKIVEKGPVDEIFHASKHPYTRQLLEATVKLESGAAMRTLPASLTANVSPILSVRNLSKIYGAPSGLFSRGGGRGLVAVDHANLDLFAGENLGIVGESGSGKTTLGRMILRIVEPTSGTIAYREKTDAAPINVTSLGKVDLRRYHQDVRLIFQDPFASLNPRMTVKQIIGDPLVIAGGMSGKAVEARVAELLQNVGLDPLAMERYPHAFSGGQRQRIGIARALAVNPKVIVADEATSALDVSIRSQILDLLLSIQNQLNLSFIFISHDISVVRYFCDRVAVMHKGKIVEVGDAGTICTTPSQPYTKRLISSVPNPDPRNKRMLHRLRADQV</sequence>
<dbReference type="GO" id="GO:0016887">
    <property type="term" value="F:ATP hydrolysis activity"/>
    <property type="evidence" value="ECO:0007669"/>
    <property type="project" value="InterPro"/>
</dbReference>
<dbReference type="SUPFAM" id="SSF52540">
    <property type="entry name" value="P-loop containing nucleoside triphosphate hydrolases"/>
    <property type="match status" value="2"/>
</dbReference>
<dbReference type="RefSeq" id="WP_060724636.1">
    <property type="nucleotide sequence ID" value="NZ_LMVK01000021.1"/>
</dbReference>
<name>A0A822V7T4_AGRTU</name>
<comment type="similarity">
    <text evidence="2">Belongs to the ABC transporter superfamily.</text>
</comment>
<keyword evidence="4" id="KW-0547">Nucleotide-binding</keyword>